<keyword evidence="3 5" id="KW-1133">Transmembrane helix</keyword>
<organism evidence="7 8">
    <name type="scientific">Paractinoplanes ferrugineus</name>
    <dbReference type="NCBI Taxonomy" id="113564"/>
    <lineage>
        <taxon>Bacteria</taxon>
        <taxon>Bacillati</taxon>
        <taxon>Actinomycetota</taxon>
        <taxon>Actinomycetes</taxon>
        <taxon>Micromonosporales</taxon>
        <taxon>Micromonosporaceae</taxon>
        <taxon>Paractinoplanes</taxon>
    </lineage>
</organism>
<feature type="domain" description="GtrA/DPMS transmembrane" evidence="6">
    <location>
        <begin position="1"/>
        <end position="103"/>
    </location>
</feature>
<evidence type="ECO:0000256" key="5">
    <source>
        <dbReference type="SAM" id="Phobius"/>
    </source>
</evidence>
<accession>A0A919IUI8</accession>
<dbReference type="AlphaFoldDB" id="A0A919IUI8"/>
<reference evidence="7" key="1">
    <citation type="submission" date="2021-01" db="EMBL/GenBank/DDBJ databases">
        <title>Whole genome shotgun sequence of Actinoplanes ferrugineus NBRC 15555.</title>
        <authorList>
            <person name="Komaki H."/>
            <person name="Tamura T."/>
        </authorList>
    </citation>
    <scope>NUCLEOTIDE SEQUENCE</scope>
    <source>
        <strain evidence="7">NBRC 15555</strain>
    </source>
</reference>
<comment type="caution">
    <text evidence="7">The sequence shown here is derived from an EMBL/GenBank/DDBJ whole genome shotgun (WGS) entry which is preliminary data.</text>
</comment>
<keyword evidence="8" id="KW-1185">Reference proteome</keyword>
<evidence type="ECO:0000259" key="6">
    <source>
        <dbReference type="Pfam" id="PF04138"/>
    </source>
</evidence>
<dbReference type="EMBL" id="BOMM01000003">
    <property type="protein sequence ID" value="GIE08765.1"/>
    <property type="molecule type" value="Genomic_DNA"/>
</dbReference>
<dbReference type="GO" id="GO:0000271">
    <property type="term" value="P:polysaccharide biosynthetic process"/>
    <property type="evidence" value="ECO:0007669"/>
    <property type="project" value="InterPro"/>
</dbReference>
<protein>
    <recommendedName>
        <fullName evidence="6">GtrA/DPMS transmembrane domain-containing protein</fullName>
    </recommendedName>
</protein>
<evidence type="ECO:0000256" key="2">
    <source>
        <dbReference type="ARBA" id="ARBA00022692"/>
    </source>
</evidence>
<evidence type="ECO:0000313" key="7">
    <source>
        <dbReference type="EMBL" id="GIE08765.1"/>
    </source>
</evidence>
<dbReference type="GO" id="GO:0016020">
    <property type="term" value="C:membrane"/>
    <property type="evidence" value="ECO:0007669"/>
    <property type="project" value="UniProtKB-SubCell"/>
</dbReference>
<dbReference type="Proteomes" id="UP000598174">
    <property type="component" value="Unassembled WGS sequence"/>
</dbReference>
<evidence type="ECO:0000256" key="4">
    <source>
        <dbReference type="ARBA" id="ARBA00023136"/>
    </source>
</evidence>
<sequence length="117" mass="12316">MVQYAVMIGLRRIGIDLSVANAVGFAVSAQLNFVLSSVFTWGGGARLSWLRWASYNSTALLGLAVNTVVFSTVHSAVGVPLAAVLGVGSGAVFTYLVCNFLIFKVRRVPVAEAEIPA</sequence>
<proteinExistence type="predicted"/>
<name>A0A919IUI8_9ACTN</name>
<keyword evidence="2 5" id="KW-0812">Transmembrane</keyword>
<comment type="subcellular location">
    <subcellularLocation>
        <location evidence="1">Membrane</location>
        <topology evidence="1">Multi-pass membrane protein</topology>
    </subcellularLocation>
</comment>
<feature type="transmembrane region" description="Helical" evidence="5">
    <location>
        <begin position="20"/>
        <end position="41"/>
    </location>
</feature>
<evidence type="ECO:0000313" key="8">
    <source>
        <dbReference type="Proteomes" id="UP000598174"/>
    </source>
</evidence>
<dbReference type="Pfam" id="PF04138">
    <property type="entry name" value="GtrA_DPMS_TM"/>
    <property type="match status" value="1"/>
</dbReference>
<feature type="transmembrane region" description="Helical" evidence="5">
    <location>
        <begin position="79"/>
        <end position="102"/>
    </location>
</feature>
<dbReference type="InterPro" id="IPR007267">
    <property type="entry name" value="GtrA_DPMS_TM"/>
</dbReference>
<evidence type="ECO:0000256" key="1">
    <source>
        <dbReference type="ARBA" id="ARBA00004141"/>
    </source>
</evidence>
<keyword evidence="4 5" id="KW-0472">Membrane</keyword>
<gene>
    <name evidence="7" type="ORF">Afe05nite_06050</name>
</gene>
<evidence type="ECO:0000256" key="3">
    <source>
        <dbReference type="ARBA" id="ARBA00022989"/>
    </source>
</evidence>
<feature type="transmembrane region" description="Helical" evidence="5">
    <location>
        <begin position="53"/>
        <end position="73"/>
    </location>
</feature>